<dbReference type="Proteomes" id="UP000625283">
    <property type="component" value="Unassembled WGS sequence"/>
</dbReference>
<keyword evidence="15" id="KW-1185">Reference proteome</keyword>
<comment type="caution">
    <text evidence="14">The sequence shown here is derived from an EMBL/GenBank/DDBJ whole genome shotgun (WGS) entry which is preliminary data.</text>
</comment>
<comment type="subcellular location">
    <subcellularLocation>
        <location evidence="1 10">Cell outer membrane</location>
        <topology evidence="1 10">Multi-pass membrane protein</topology>
    </subcellularLocation>
</comment>
<dbReference type="PANTHER" id="PTHR30069">
    <property type="entry name" value="TONB-DEPENDENT OUTER MEMBRANE RECEPTOR"/>
    <property type="match status" value="1"/>
</dbReference>
<evidence type="ECO:0000313" key="15">
    <source>
        <dbReference type="Proteomes" id="UP000625283"/>
    </source>
</evidence>
<feature type="domain" description="TonB-dependent receptor plug" evidence="13">
    <location>
        <begin position="212"/>
        <end position="315"/>
    </location>
</feature>
<dbReference type="Pfam" id="PF07715">
    <property type="entry name" value="Plug"/>
    <property type="match status" value="1"/>
</dbReference>
<evidence type="ECO:0000313" key="14">
    <source>
        <dbReference type="EMBL" id="MBL1409243.1"/>
    </source>
</evidence>
<keyword evidence="2 10" id="KW-0813">Transport</keyword>
<evidence type="ECO:0000256" key="1">
    <source>
        <dbReference type="ARBA" id="ARBA00004571"/>
    </source>
</evidence>
<dbReference type="InterPro" id="IPR000531">
    <property type="entry name" value="Beta-barrel_TonB"/>
</dbReference>
<feature type="domain" description="TonB-dependent receptor-like beta-barrel" evidence="12">
    <location>
        <begin position="552"/>
        <end position="1072"/>
    </location>
</feature>
<dbReference type="EMBL" id="JAERTY010000005">
    <property type="protein sequence ID" value="MBL1409243.1"/>
    <property type="molecule type" value="Genomic_DNA"/>
</dbReference>
<reference evidence="14 15" key="1">
    <citation type="submission" date="2021-01" db="EMBL/GenBank/DDBJ databases">
        <title>C459-1 draft genome sequence.</title>
        <authorList>
            <person name="Zhang X.-F."/>
        </authorList>
    </citation>
    <scope>NUCLEOTIDE SEQUENCE [LARGE SCALE GENOMIC DNA]</scope>
    <source>
        <strain evidence="15">C459-1</strain>
    </source>
</reference>
<sequence>MAIHRIIMRIQIILIILFSLVLQLQANNLKAQKINLTTKSSALIDVLLEIKRQSGYDLLYNPKLVNQHGFPVTIEAKKMPLGDALTQIFSQQPGLTFTVDQNTLIIKPKRNSTIVVEESERQQVISGRIADEAGTPVSAVSIKVKNESKGTTSDIDGKFTIEAPLGSTLLLSSIGFHAIEIVANNPQLNITLKKLNEELDEIIVVGYGTQKKSSVTGALSVLNMSDKQNQPHTNVSQALHGVSGLWVNQAGGKPGQDVGTIKVRGVGTLNNSNPLVLVDGIEYNMNDVNPEFIETVTVLKDASAAIYGSRAANGVIIVTTKQGLKGKTKINYNFSQGFQKATALPDVEWDAIKYMELKNTALKNEGKTAIDYSDALIEDYKRGMQYDPLAYPSVNWFDEVLTTGLLQQHNLSFTGGSNAVVYNLAAGYSNHDGILIDANNAKRYSINMNVTADLSSKLKIGGSFIGNYRRYTEPAQGSDATNYYFNRLMRALPIYGTYLPDGRYANLAVPTPSRSGTENLIQYLKEGNDVHTPQRLLAKVFAEYELPFKIKYSLNFALDKLDGYSHKFEPILVAYNPQTWTPGYAQPNASAESYNENLIHPTIYQSLNWAKTIDNRHNISTMLGQSYERYNKRTMTARTEGYFDNTLEDLNAGSLNPTVSGGSSEDVLASYFGRLGYDYQERYFLEATFRYDGSSRFAPEKRWGFFPAMSVGWRLDRESFFKNLADKVNLLKFRGSIGAMGNQQTVSLYGYMNTVVLNQDYNFNNTISSGTAVTSQGNPNITWERTTSYNVGADFEIYSGKLGGSLDVYKRRTTDILRTVGLAAQVGALAGPIMNVGVVDNTGYELTLYHRNKIGAIDYSLNGNIGYVKNKVVDLNRETIINGRRIIKEGFPIDAYYLLEADGIYQNTEEIRNSVTISGAVKPGYIRYVDHNNDQVIDGEDRVIIGSSIPRYTYSFGFDINYKNIGLNTFFQGVYGINIYPTANLAFPFNNGASVTKEWETESWTPENKDARLPILTTATGATENFQNSTFWLQDASYLRLKNIQINYRLSNDWLSRLSISNLTLFANANNLFTFSKFKMFDPEKNISNDNLYEYPSLKTYSFGLNLTF</sequence>
<dbReference type="Pfam" id="PF00593">
    <property type="entry name" value="TonB_dep_Rec_b-barrel"/>
    <property type="match status" value="1"/>
</dbReference>
<dbReference type="NCBIfam" id="TIGR04056">
    <property type="entry name" value="OMP_RagA_SusC"/>
    <property type="match status" value="1"/>
</dbReference>
<keyword evidence="8 14" id="KW-0675">Receptor</keyword>
<dbReference type="SUPFAM" id="SSF56935">
    <property type="entry name" value="Porins"/>
    <property type="match status" value="1"/>
</dbReference>
<keyword evidence="7 10" id="KW-0472">Membrane</keyword>
<gene>
    <name evidence="14" type="ORF">JKG61_10810</name>
</gene>
<evidence type="ECO:0000256" key="3">
    <source>
        <dbReference type="ARBA" id="ARBA00022452"/>
    </source>
</evidence>
<evidence type="ECO:0000256" key="9">
    <source>
        <dbReference type="ARBA" id="ARBA00023237"/>
    </source>
</evidence>
<dbReference type="Pfam" id="PF13715">
    <property type="entry name" value="CarbopepD_reg_2"/>
    <property type="match status" value="1"/>
</dbReference>
<evidence type="ECO:0000256" key="8">
    <source>
        <dbReference type="ARBA" id="ARBA00023170"/>
    </source>
</evidence>
<proteinExistence type="inferred from homology"/>
<organism evidence="14 15">
    <name type="scientific">Sphingobacterium faecale</name>
    <dbReference type="NCBI Taxonomy" id="2803775"/>
    <lineage>
        <taxon>Bacteria</taxon>
        <taxon>Pseudomonadati</taxon>
        <taxon>Bacteroidota</taxon>
        <taxon>Sphingobacteriia</taxon>
        <taxon>Sphingobacteriales</taxon>
        <taxon>Sphingobacteriaceae</taxon>
        <taxon>Sphingobacterium</taxon>
    </lineage>
</organism>
<evidence type="ECO:0000259" key="12">
    <source>
        <dbReference type="Pfam" id="PF00593"/>
    </source>
</evidence>
<keyword evidence="9 10" id="KW-0998">Cell outer membrane</keyword>
<name>A0ABS1R3G6_9SPHI</name>
<keyword evidence="4 10" id="KW-0812">Transmembrane</keyword>
<dbReference type="Gene3D" id="2.40.170.20">
    <property type="entry name" value="TonB-dependent receptor, beta-barrel domain"/>
    <property type="match status" value="1"/>
</dbReference>
<evidence type="ECO:0000256" key="2">
    <source>
        <dbReference type="ARBA" id="ARBA00022448"/>
    </source>
</evidence>
<dbReference type="InterPro" id="IPR039426">
    <property type="entry name" value="TonB-dep_rcpt-like"/>
</dbReference>
<dbReference type="PANTHER" id="PTHR30069:SF29">
    <property type="entry name" value="HEMOGLOBIN AND HEMOGLOBIN-HAPTOGLOBIN-BINDING PROTEIN 1-RELATED"/>
    <property type="match status" value="1"/>
</dbReference>
<dbReference type="Gene3D" id="2.60.40.1120">
    <property type="entry name" value="Carboxypeptidase-like, regulatory domain"/>
    <property type="match status" value="1"/>
</dbReference>
<keyword evidence="3 10" id="KW-1134">Transmembrane beta strand</keyword>
<evidence type="ECO:0000256" key="10">
    <source>
        <dbReference type="PROSITE-ProRule" id="PRU01360"/>
    </source>
</evidence>
<evidence type="ECO:0000256" key="7">
    <source>
        <dbReference type="ARBA" id="ARBA00023136"/>
    </source>
</evidence>
<evidence type="ECO:0000256" key="11">
    <source>
        <dbReference type="RuleBase" id="RU003357"/>
    </source>
</evidence>
<dbReference type="InterPro" id="IPR008969">
    <property type="entry name" value="CarboxyPept-like_regulatory"/>
</dbReference>
<dbReference type="NCBIfam" id="TIGR04057">
    <property type="entry name" value="SusC_RagA_signa"/>
    <property type="match status" value="1"/>
</dbReference>
<dbReference type="Gene3D" id="2.170.130.10">
    <property type="entry name" value="TonB-dependent receptor, plug domain"/>
    <property type="match status" value="1"/>
</dbReference>
<dbReference type="SUPFAM" id="SSF49464">
    <property type="entry name" value="Carboxypeptidase regulatory domain-like"/>
    <property type="match status" value="1"/>
</dbReference>
<dbReference type="InterPro" id="IPR023997">
    <property type="entry name" value="TonB-dep_OMP_SusC/RagA_CS"/>
</dbReference>
<protein>
    <submittedName>
        <fullName evidence="14">TonB-dependent receptor</fullName>
    </submittedName>
</protein>
<keyword evidence="5" id="KW-0732">Signal</keyword>
<evidence type="ECO:0000256" key="4">
    <source>
        <dbReference type="ARBA" id="ARBA00022692"/>
    </source>
</evidence>
<keyword evidence="6 11" id="KW-0798">TonB box</keyword>
<dbReference type="InterPro" id="IPR036942">
    <property type="entry name" value="Beta-barrel_TonB_sf"/>
</dbReference>
<accession>A0ABS1R3G6</accession>
<dbReference type="InterPro" id="IPR023996">
    <property type="entry name" value="TonB-dep_OMP_SusC/RagA"/>
</dbReference>
<comment type="similarity">
    <text evidence="10 11">Belongs to the TonB-dependent receptor family.</text>
</comment>
<evidence type="ECO:0000256" key="6">
    <source>
        <dbReference type="ARBA" id="ARBA00023077"/>
    </source>
</evidence>
<evidence type="ECO:0000259" key="13">
    <source>
        <dbReference type="Pfam" id="PF07715"/>
    </source>
</evidence>
<dbReference type="InterPro" id="IPR037066">
    <property type="entry name" value="Plug_dom_sf"/>
</dbReference>
<dbReference type="InterPro" id="IPR012910">
    <property type="entry name" value="Plug_dom"/>
</dbReference>
<dbReference type="PROSITE" id="PS52016">
    <property type="entry name" value="TONB_DEPENDENT_REC_3"/>
    <property type="match status" value="1"/>
</dbReference>
<evidence type="ECO:0000256" key="5">
    <source>
        <dbReference type="ARBA" id="ARBA00022729"/>
    </source>
</evidence>